<dbReference type="GO" id="GO:0003700">
    <property type="term" value="F:DNA-binding transcription factor activity"/>
    <property type="evidence" value="ECO:0007669"/>
    <property type="project" value="InterPro"/>
</dbReference>
<keyword evidence="2" id="KW-0238">DNA-binding</keyword>
<dbReference type="GO" id="GO:0043565">
    <property type="term" value="F:sequence-specific DNA binding"/>
    <property type="evidence" value="ECO:0007669"/>
    <property type="project" value="InterPro"/>
</dbReference>
<keyword evidence="3" id="KW-0804">Transcription</keyword>
<dbReference type="InterPro" id="IPR020449">
    <property type="entry name" value="Tscrpt_reg_AraC-type_HTH"/>
</dbReference>
<evidence type="ECO:0000313" key="7">
    <source>
        <dbReference type="EMBL" id="KKW28305.1"/>
    </source>
</evidence>
<evidence type="ECO:0000259" key="6">
    <source>
        <dbReference type="PROSITE" id="PS50110"/>
    </source>
</evidence>
<gene>
    <name evidence="7" type="ORF">UY72_C0076G0005</name>
</gene>
<evidence type="ECO:0000256" key="3">
    <source>
        <dbReference type="ARBA" id="ARBA00023163"/>
    </source>
</evidence>
<dbReference type="PROSITE" id="PS01124">
    <property type="entry name" value="HTH_ARAC_FAMILY_2"/>
    <property type="match status" value="1"/>
</dbReference>
<dbReference type="InterPro" id="IPR001789">
    <property type="entry name" value="Sig_transdc_resp-reg_receiver"/>
</dbReference>
<evidence type="ECO:0000313" key="8">
    <source>
        <dbReference type="Proteomes" id="UP000034846"/>
    </source>
</evidence>
<dbReference type="PANTHER" id="PTHR43280">
    <property type="entry name" value="ARAC-FAMILY TRANSCRIPTIONAL REGULATOR"/>
    <property type="match status" value="1"/>
</dbReference>
<evidence type="ECO:0000256" key="1">
    <source>
        <dbReference type="ARBA" id="ARBA00023015"/>
    </source>
</evidence>
<evidence type="ECO:0000256" key="4">
    <source>
        <dbReference type="PROSITE-ProRule" id="PRU00169"/>
    </source>
</evidence>
<evidence type="ECO:0000256" key="2">
    <source>
        <dbReference type="ARBA" id="ARBA00023125"/>
    </source>
</evidence>
<dbReference type="SUPFAM" id="SSF52172">
    <property type="entry name" value="CheY-like"/>
    <property type="match status" value="1"/>
</dbReference>
<organism evidence="7 8">
    <name type="scientific">Candidatus Uhrbacteria bacterium GW2011_GWD2_52_7</name>
    <dbReference type="NCBI Taxonomy" id="1618989"/>
    <lineage>
        <taxon>Bacteria</taxon>
        <taxon>Candidatus Uhriibacteriota</taxon>
    </lineage>
</organism>
<sequence>MIKVLLVDDEKMALDYLNDLINWEAYGFRVVGMALDGEMAIRLFKQQRPELVITDIKMPGLSGIDLASIIRESDSDVRILFLSSYADFNYVKQAIRLNVDDYLIKADLNEEMLIKKLLQVKDSMQKVKEAKAYTLRKMMQDIFSNGSGEEKYGQWIDEQTFVRLVRPYYYILILMQTPLPVLESYIPMREYPHVSLEESIQEIWNKNLNGSITMPAVFSVDNTSYIAVFHRQKNISLGNQLEQQMYQCARLLYDSLNTDSGMPCSVIYSTKSCTVKEFRDYYKAHKDELVQRFLANKPILIHFEDMRKEGNPSADSALTVDMVRTAVKENKVEFLERLFENIVMYQKANDYIAYLWWTKQLVELLQQFDGKVEGKKSGRVFSLASSITNYDLLYAQGVIKMLKDKTMELSSIMHEQFECSYSKNIERMIEYIRKNYADPDISIVEISASCGLSPAWGTSKFKEEVNIGINEFLNEYRIKKACSLFDSNDYMIYEVAELTGFTSSQYFSKVFKKIIGLTPNQYKNKGIGQIDENT</sequence>
<dbReference type="SUPFAM" id="SSF46689">
    <property type="entry name" value="Homeodomain-like"/>
    <property type="match status" value="1"/>
</dbReference>
<dbReference type="SMART" id="SM00448">
    <property type="entry name" value="REC"/>
    <property type="match status" value="1"/>
</dbReference>
<dbReference type="Gene3D" id="1.10.10.60">
    <property type="entry name" value="Homeodomain-like"/>
    <property type="match status" value="2"/>
</dbReference>
<feature type="domain" description="HTH araC/xylS-type" evidence="5">
    <location>
        <begin position="426"/>
        <end position="525"/>
    </location>
</feature>
<dbReference type="Pfam" id="PF12833">
    <property type="entry name" value="HTH_18"/>
    <property type="match status" value="1"/>
</dbReference>
<dbReference type="AlphaFoldDB" id="A0A0G1XBQ1"/>
<dbReference type="InterPro" id="IPR009057">
    <property type="entry name" value="Homeodomain-like_sf"/>
</dbReference>
<name>A0A0G1XBQ1_9BACT</name>
<proteinExistence type="predicted"/>
<feature type="domain" description="Response regulatory" evidence="6">
    <location>
        <begin position="3"/>
        <end position="120"/>
    </location>
</feature>
<evidence type="ECO:0000259" key="5">
    <source>
        <dbReference type="PROSITE" id="PS01124"/>
    </source>
</evidence>
<dbReference type="Proteomes" id="UP000034846">
    <property type="component" value="Unassembled WGS sequence"/>
</dbReference>
<dbReference type="Gene3D" id="3.40.50.2300">
    <property type="match status" value="1"/>
</dbReference>
<accession>A0A0G1XBQ1</accession>
<comment type="caution">
    <text evidence="7">The sequence shown here is derived from an EMBL/GenBank/DDBJ whole genome shotgun (WGS) entry which is preliminary data.</text>
</comment>
<dbReference type="InterPro" id="IPR018060">
    <property type="entry name" value="HTH_AraC"/>
</dbReference>
<dbReference type="GO" id="GO:0000160">
    <property type="term" value="P:phosphorelay signal transduction system"/>
    <property type="evidence" value="ECO:0007669"/>
    <property type="project" value="InterPro"/>
</dbReference>
<dbReference type="EMBL" id="LCRD01000076">
    <property type="protein sequence ID" value="KKW28305.1"/>
    <property type="molecule type" value="Genomic_DNA"/>
</dbReference>
<keyword evidence="1" id="KW-0805">Transcription regulation</keyword>
<dbReference type="PRINTS" id="PR00032">
    <property type="entry name" value="HTHARAC"/>
</dbReference>
<dbReference type="CDD" id="cd17536">
    <property type="entry name" value="REC_YesN-like"/>
    <property type="match status" value="1"/>
</dbReference>
<dbReference type="SMART" id="SM00342">
    <property type="entry name" value="HTH_ARAC"/>
    <property type="match status" value="1"/>
</dbReference>
<feature type="modified residue" description="4-aspartylphosphate" evidence="4">
    <location>
        <position position="55"/>
    </location>
</feature>
<dbReference type="PANTHER" id="PTHR43280:SF2">
    <property type="entry name" value="HTH-TYPE TRANSCRIPTIONAL REGULATOR EXSA"/>
    <property type="match status" value="1"/>
</dbReference>
<reference evidence="7 8" key="1">
    <citation type="journal article" date="2015" name="Nature">
        <title>rRNA introns, odd ribosomes, and small enigmatic genomes across a large radiation of phyla.</title>
        <authorList>
            <person name="Brown C.T."/>
            <person name="Hug L.A."/>
            <person name="Thomas B.C."/>
            <person name="Sharon I."/>
            <person name="Castelle C.J."/>
            <person name="Singh A."/>
            <person name="Wilkins M.J."/>
            <person name="Williams K.H."/>
            <person name="Banfield J.F."/>
        </authorList>
    </citation>
    <scope>NUCLEOTIDE SEQUENCE [LARGE SCALE GENOMIC DNA]</scope>
</reference>
<keyword evidence="4" id="KW-0597">Phosphoprotein</keyword>
<dbReference type="PROSITE" id="PS50110">
    <property type="entry name" value="RESPONSE_REGULATORY"/>
    <property type="match status" value="1"/>
</dbReference>
<protein>
    <submittedName>
        <fullName evidence="7">Response regulator receiver domain protein</fullName>
    </submittedName>
</protein>
<dbReference type="InterPro" id="IPR011006">
    <property type="entry name" value="CheY-like_superfamily"/>
</dbReference>
<dbReference type="Pfam" id="PF00072">
    <property type="entry name" value="Response_reg"/>
    <property type="match status" value="1"/>
</dbReference>